<dbReference type="CDD" id="cd05822">
    <property type="entry name" value="TLP_HIUase"/>
    <property type="match status" value="1"/>
</dbReference>
<dbReference type="Pfam" id="PF00576">
    <property type="entry name" value="Transthyretin"/>
    <property type="match status" value="1"/>
</dbReference>
<dbReference type="Proteomes" id="UP001064933">
    <property type="component" value="Chromosome"/>
</dbReference>
<dbReference type="InterPro" id="IPR023418">
    <property type="entry name" value="Thyroxine_BS"/>
</dbReference>
<dbReference type="InterPro" id="IPR023416">
    <property type="entry name" value="Transthyretin/HIU_hydrolase_d"/>
</dbReference>
<dbReference type="EC" id="3.5.2.17" evidence="5"/>
<dbReference type="GO" id="GO:0033971">
    <property type="term" value="F:hydroxyisourate hydrolase activity"/>
    <property type="evidence" value="ECO:0007669"/>
    <property type="project" value="UniProtKB-EC"/>
</dbReference>
<evidence type="ECO:0000256" key="5">
    <source>
        <dbReference type="ARBA" id="ARBA00012609"/>
    </source>
</evidence>
<evidence type="ECO:0000256" key="6">
    <source>
        <dbReference type="ARBA" id="ARBA00022631"/>
    </source>
</evidence>
<evidence type="ECO:0000313" key="10">
    <source>
        <dbReference type="Proteomes" id="UP001064933"/>
    </source>
</evidence>
<feature type="domain" description="Transthyretin/hydroxyisourate hydrolase" evidence="8">
    <location>
        <begin position="4"/>
        <end position="145"/>
    </location>
</feature>
<name>A0ABY6AVR2_9BURK</name>
<dbReference type="EMBL" id="CP104562">
    <property type="protein sequence ID" value="UXH77279.1"/>
    <property type="molecule type" value="Genomic_DNA"/>
</dbReference>
<protein>
    <recommendedName>
        <fullName evidence="5">hydroxyisourate hydrolase</fullName>
        <ecNumber evidence="5">3.5.2.17</ecNumber>
    </recommendedName>
</protein>
<evidence type="ECO:0000256" key="7">
    <source>
        <dbReference type="ARBA" id="ARBA00022801"/>
    </source>
</evidence>
<accession>A0ABY6AVR2</accession>
<keyword evidence="7 9" id="KW-0378">Hydrolase</keyword>
<dbReference type="SUPFAM" id="SSF49472">
    <property type="entry name" value="Transthyretin (synonym: prealbumin)"/>
    <property type="match status" value="1"/>
</dbReference>
<dbReference type="PANTHER" id="PTHR10395">
    <property type="entry name" value="URICASE AND TRANSTHYRETIN-RELATED"/>
    <property type="match status" value="1"/>
</dbReference>
<organism evidence="9 10">
    <name type="scientific">Roseateles amylovorans</name>
    <dbReference type="NCBI Taxonomy" id="2978473"/>
    <lineage>
        <taxon>Bacteria</taxon>
        <taxon>Pseudomonadati</taxon>
        <taxon>Pseudomonadota</taxon>
        <taxon>Betaproteobacteria</taxon>
        <taxon>Burkholderiales</taxon>
        <taxon>Sphaerotilaceae</taxon>
        <taxon>Roseateles</taxon>
    </lineage>
</organism>
<dbReference type="PANTHER" id="PTHR10395:SF7">
    <property type="entry name" value="5-HYDROXYISOURATE HYDROLASE"/>
    <property type="match status" value="1"/>
</dbReference>
<sequence length="146" mass="15034">MGKLTTHVLDTMHGGPAAGMAVRLYRLTAAGAAGDAGVAGDAGDAGVAGDAGRPVKAARLATLLKTIALNADGRADAPLLEGEALLAGRYRLVFAVAAYFQARSVDLPEPAFLDEVPIDFGIADPSAHYHVPLLTTPWSYSTYRGS</sequence>
<comment type="subunit">
    <text evidence="4">Homotetramer.</text>
</comment>
<dbReference type="Gene3D" id="2.60.40.180">
    <property type="entry name" value="Transthyretin/hydroxyisourate hydrolase domain"/>
    <property type="match status" value="1"/>
</dbReference>
<keyword evidence="10" id="KW-1185">Reference proteome</keyword>
<evidence type="ECO:0000256" key="4">
    <source>
        <dbReference type="ARBA" id="ARBA00011881"/>
    </source>
</evidence>
<dbReference type="InterPro" id="IPR014306">
    <property type="entry name" value="Hydroxyisourate_hydrolase"/>
</dbReference>
<evidence type="ECO:0000313" key="9">
    <source>
        <dbReference type="EMBL" id="UXH77279.1"/>
    </source>
</evidence>
<evidence type="ECO:0000256" key="3">
    <source>
        <dbReference type="ARBA" id="ARBA00009850"/>
    </source>
</evidence>
<comment type="function">
    <text evidence="2">Catalyzes the hydrolysis of 5-hydroxyisourate (HIU) to 2-oxo-4-hydroxy-4-carboxy-5-ureidoimidazoline (OHCU).</text>
</comment>
<evidence type="ECO:0000259" key="8">
    <source>
        <dbReference type="Pfam" id="PF00576"/>
    </source>
</evidence>
<comment type="similarity">
    <text evidence="3">Belongs to the transthyretin family. 5-hydroxyisourate hydrolase subfamily.</text>
</comment>
<keyword evidence="6" id="KW-0659">Purine metabolism</keyword>
<comment type="catalytic activity">
    <reaction evidence="1">
        <text>5-hydroxyisourate + H2O = 5-hydroxy-2-oxo-4-ureido-2,5-dihydro-1H-imidazole-5-carboxylate + H(+)</text>
        <dbReference type="Rhea" id="RHEA:23736"/>
        <dbReference type="ChEBI" id="CHEBI:15377"/>
        <dbReference type="ChEBI" id="CHEBI:15378"/>
        <dbReference type="ChEBI" id="CHEBI:18072"/>
        <dbReference type="ChEBI" id="CHEBI:58639"/>
        <dbReference type="EC" id="3.5.2.17"/>
    </reaction>
</comment>
<gene>
    <name evidence="9" type="ORF">N4261_20045</name>
</gene>
<evidence type="ECO:0000256" key="2">
    <source>
        <dbReference type="ARBA" id="ARBA00002704"/>
    </source>
</evidence>
<proteinExistence type="inferred from homology"/>
<dbReference type="InterPro" id="IPR036817">
    <property type="entry name" value="Transthyretin/HIU_hydrolase_sf"/>
</dbReference>
<dbReference type="RefSeq" id="WP_261757021.1">
    <property type="nucleotide sequence ID" value="NZ_CP104562.2"/>
</dbReference>
<evidence type="ECO:0000256" key="1">
    <source>
        <dbReference type="ARBA" id="ARBA00001043"/>
    </source>
</evidence>
<reference evidence="9" key="1">
    <citation type="submission" date="2022-10" db="EMBL/GenBank/DDBJ databases">
        <title>Characterization and whole genome sequencing of a new Roseateles species, isolated from fresh water.</title>
        <authorList>
            <person name="Guliayeva D.Y."/>
            <person name="Akhremchuk A.E."/>
            <person name="Sikolenko M.A."/>
            <person name="Valentovich L.N."/>
            <person name="Sidarenka A.V."/>
        </authorList>
    </citation>
    <scope>NUCLEOTIDE SEQUENCE</scope>
    <source>
        <strain evidence="9">BIM B-1768</strain>
    </source>
</reference>
<dbReference type="PROSITE" id="PS00768">
    <property type="entry name" value="TRANSTHYRETIN_1"/>
    <property type="match status" value="1"/>
</dbReference>